<reference evidence="2" key="1">
    <citation type="submission" date="2021-06" db="EMBL/GenBank/DDBJ databases">
        <authorList>
            <person name="Kallberg Y."/>
            <person name="Tangrot J."/>
            <person name="Rosling A."/>
        </authorList>
    </citation>
    <scope>NUCLEOTIDE SEQUENCE</scope>
    <source>
        <strain evidence="2">MA453B</strain>
    </source>
</reference>
<evidence type="ECO:0000313" key="2">
    <source>
        <dbReference type="EMBL" id="CAG8571112.1"/>
    </source>
</evidence>
<sequence>MRRIANSSFNDSVNRTDDNADKYQKSQRNDYNIEPTVLPPFAGEYPSKRQRVTLISQLFQEFISIYSTFTPGTSAIVHVEVDQLLALLEEQKANIDSILDSQNVYAVGGDFQKGYSKPCIACWVNENLDIDIKKQLLGLFHDKFEIIENIVAHTDTDVSNSNNDQNSSLNCNSITKEFDNNITVGFSGNEKESEEKEDDNSYKENGDGTNEKENSDNKNNNGGDRGDENGSITKNISIRSTSQAVSKKNSEIFQNFCIRAVIYANITPKKDSKVLEFSVDIRECGMGRMLSERISSLHKFGSGYFLDSVVVEIYPISCNSTSCMIIKKIDTQPQQSNQSIKISAVHEKNKGIKGQVSGTGIQVGGSYNTKNALIIEKKVYVWEMKLDGCWTTGDRWSYTHEGDGYTSTFIQDNHTGKWEILNTVNGFTIEITQ</sequence>
<feature type="non-terminal residue" evidence="2">
    <location>
        <position position="433"/>
    </location>
</feature>
<feature type="region of interest" description="Disordered" evidence="1">
    <location>
        <begin position="184"/>
        <end position="235"/>
    </location>
</feature>
<organism evidence="2 3">
    <name type="scientific">Dentiscutata erythropus</name>
    <dbReference type="NCBI Taxonomy" id="1348616"/>
    <lineage>
        <taxon>Eukaryota</taxon>
        <taxon>Fungi</taxon>
        <taxon>Fungi incertae sedis</taxon>
        <taxon>Mucoromycota</taxon>
        <taxon>Glomeromycotina</taxon>
        <taxon>Glomeromycetes</taxon>
        <taxon>Diversisporales</taxon>
        <taxon>Gigasporaceae</taxon>
        <taxon>Dentiscutata</taxon>
    </lineage>
</organism>
<name>A0A9N9G0P4_9GLOM</name>
<evidence type="ECO:0000256" key="1">
    <source>
        <dbReference type="SAM" id="MobiDB-lite"/>
    </source>
</evidence>
<dbReference type="EMBL" id="CAJVPY010002756">
    <property type="protein sequence ID" value="CAG8571112.1"/>
    <property type="molecule type" value="Genomic_DNA"/>
</dbReference>
<gene>
    <name evidence="2" type="ORF">DERYTH_LOCUS6213</name>
</gene>
<proteinExistence type="predicted"/>
<evidence type="ECO:0000313" key="3">
    <source>
        <dbReference type="Proteomes" id="UP000789405"/>
    </source>
</evidence>
<accession>A0A9N9G0P4</accession>
<feature type="compositionally biased region" description="Basic and acidic residues" evidence="1">
    <location>
        <begin position="189"/>
        <end position="216"/>
    </location>
</feature>
<comment type="caution">
    <text evidence="2">The sequence shown here is derived from an EMBL/GenBank/DDBJ whole genome shotgun (WGS) entry which is preliminary data.</text>
</comment>
<dbReference type="AlphaFoldDB" id="A0A9N9G0P4"/>
<feature type="region of interest" description="Disordered" evidence="1">
    <location>
        <begin position="1"/>
        <end position="29"/>
    </location>
</feature>
<protein>
    <submittedName>
        <fullName evidence="2">1992_t:CDS:1</fullName>
    </submittedName>
</protein>
<feature type="compositionally biased region" description="Basic and acidic residues" evidence="1">
    <location>
        <begin position="14"/>
        <end position="28"/>
    </location>
</feature>
<dbReference type="Proteomes" id="UP000789405">
    <property type="component" value="Unassembled WGS sequence"/>
</dbReference>
<keyword evidence="3" id="KW-1185">Reference proteome</keyword>
<dbReference type="OrthoDB" id="2447036at2759"/>
<feature type="compositionally biased region" description="Polar residues" evidence="1">
    <location>
        <begin position="1"/>
        <end position="13"/>
    </location>
</feature>